<reference evidence="2" key="1">
    <citation type="submission" date="2017-06" db="EMBL/GenBank/DDBJ databases">
        <title>Capnocytophaga spp. assemblies.</title>
        <authorList>
            <person name="Gulvik C.A."/>
        </authorList>
    </citation>
    <scope>NUCLEOTIDE SEQUENCE [LARGE SCALE GENOMIC DNA]</scope>
    <source>
        <strain evidence="2">H5594</strain>
    </source>
</reference>
<dbReference type="EMBL" id="CP022388">
    <property type="protein sequence ID" value="ATA90734.1"/>
    <property type="molecule type" value="Genomic_DNA"/>
</dbReference>
<proteinExistence type="predicted"/>
<dbReference type="RefSeq" id="WP_095916384.1">
    <property type="nucleotide sequence ID" value="NZ_JBIUQU010000005.1"/>
</dbReference>
<organism evidence="1 2">
    <name type="scientific">Capnocytophaga canimorsus</name>
    <dbReference type="NCBI Taxonomy" id="28188"/>
    <lineage>
        <taxon>Bacteria</taxon>
        <taxon>Pseudomonadati</taxon>
        <taxon>Bacteroidota</taxon>
        <taxon>Flavobacteriia</taxon>
        <taxon>Flavobacteriales</taxon>
        <taxon>Flavobacteriaceae</taxon>
        <taxon>Capnocytophaga</taxon>
    </lineage>
</organism>
<sequence>MSATLMSPTSKNHGVLTVVLCFCDTFVLDDEILKKCTFHFEFWYIWFCGLYLKSFPIDSGGVWDFRIVQYHKRKSDTVGKTVPLDL</sequence>
<accession>A0A250G081</accession>
<dbReference type="Proteomes" id="UP000243136">
    <property type="component" value="Chromosome"/>
</dbReference>
<evidence type="ECO:0000313" key="2">
    <source>
        <dbReference type="Proteomes" id="UP000243136"/>
    </source>
</evidence>
<evidence type="ECO:0000313" key="1">
    <source>
        <dbReference type="EMBL" id="ATA90734.1"/>
    </source>
</evidence>
<dbReference type="AlphaFoldDB" id="A0A250G081"/>
<name>A0A250G081_9FLAO</name>
<gene>
    <name evidence="1" type="ORF">CGC56_00220</name>
</gene>
<protein>
    <submittedName>
        <fullName evidence="1">Uncharacterized protein</fullName>
    </submittedName>
</protein>